<dbReference type="HOGENOM" id="CLU_125942_1_0_11"/>
<dbReference type="InterPro" id="IPR025196">
    <property type="entry name" value="DUF4126"/>
</dbReference>
<keyword evidence="3" id="KW-1185">Reference proteome</keyword>
<protein>
    <recommendedName>
        <fullName evidence="1">DUF4126 domain-containing protein</fullName>
    </recommendedName>
</protein>
<proteinExistence type="predicted"/>
<evidence type="ECO:0000313" key="3">
    <source>
        <dbReference type="Proteomes" id="UP000006637"/>
    </source>
</evidence>
<feature type="domain" description="DUF4126" evidence="1">
    <location>
        <begin position="9"/>
        <end position="149"/>
    </location>
</feature>
<dbReference type="AlphaFoldDB" id="Q1AUB0"/>
<dbReference type="eggNOG" id="COG3918">
    <property type="taxonomic scope" value="Bacteria"/>
</dbReference>
<gene>
    <name evidence="2" type="ordered locus">Rxyl_2073</name>
</gene>
<reference evidence="2 3" key="1">
    <citation type="submission" date="2006-06" db="EMBL/GenBank/DDBJ databases">
        <title>Complete sequence of Rubrobacter xylanophilus DSM 9941.</title>
        <authorList>
            <consortium name="US DOE Joint Genome Institute"/>
            <person name="Copeland A."/>
            <person name="Lucas S."/>
            <person name="Lapidus A."/>
            <person name="Barry K."/>
            <person name="Detter J.C."/>
            <person name="Glavina del Rio T."/>
            <person name="Hammon N."/>
            <person name="Israni S."/>
            <person name="Dalin E."/>
            <person name="Tice H."/>
            <person name="Pitluck S."/>
            <person name="Munk A.C."/>
            <person name="Brettin T."/>
            <person name="Bruce D."/>
            <person name="Han C."/>
            <person name="Tapia R."/>
            <person name="Gilna P."/>
            <person name="Schmutz J."/>
            <person name="Larimer F."/>
            <person name="Land M."/>
            <person name="Hauser L."/>
            <person name="Kyrpides N."/>
            <person name="Lykidis A."/>
            <person name="da Costa M.S."/>
            <person name="Rainey F.A."/>
            <person name="Empadinhas N."/>
            <person name="Jolivet E."/>
            <person name="Battista J.R."/>
            <person name="Richardson P."/>
        </authorList>
    </citation>
    <scope>NUCLEOTIDE SEQUENCE [LARGE SCALE GENOMIC DNA]</scope>
    <source>
        <strain evidence="3">DSM 9941 / NBRC 16129 / PRD-1</strain>
    </source>
</reference>
<name>Q1AUB0_RUBXD</name>
<sequence length="159" mass="15595">MSGALADAALLAAATGLRSSAAPAFLSRAASCGRLSLPGRPLLLRRLGDPRVAALLAAALAGEMVADKLPFVPDRTSPPALAGRMLSGALAGLLVFREAGLGAASGALAGAAVAAASAHAGYRLRGYAAGRGLPDLQVALAEDAAVLACGAAFLRRRAG</sequence>
<dbReference type="RefSeq" id="WP_011565033.1">
    <property type="nucleotide sequence ID" value="NC_008148.1"/>
</dbReference>
<evidence type="ECO:0000313" key="2">
    <source>
        <dbReference type="EMBL" id="ABG05018.1"/>
    </source>
</evidence>
<dbReference type="EMBL" id="CP000386">
    <property type="protein sequence ID" value="ABG05018.1"/>
    <property type="molecule type" value="Genomic_DNA"/>
</dbReference>
<dbReference type="Pfam" id="PF13548">
    <property type="entry name" value="DUF4126"/>
    <property type="match status" value="1"/>
</dbReference>
<evidence type="ECO:0000259" key="1">
    <source>
        <dbReference type="Pfam" id="PF13548"/>
    </source>
</evidence>
<organism evidence="2 3">
    <name type="scientific">Rubrobacter xylanophilus (strain DSM 9941 / JCM 11954 / NBRC 16129 / PRD-1)</name>
    <dbReference type="NCBI Taxonomy" id="266117"/>
    <lineage>
        <taxon>Bacteria</taxon>
        <taxon>Bacillati</taxon>
        <taxon>Actinomycetota</taxon>
        <taxon>Rubrobacteria</taxon>
        <taxon>Rubrobacterales</taxon>
        <taxon>Rubrobacteraceae</taxon>
        <taxon>Rubrobacter</taxon>
    </lineage>
</organism>
<dbReference type="KEGG" id="rxy:Rxyl_2073"/>
<accession>Q1AUB0</accession>
<dbReference type="Proteomes" id="UP000006637">
    <property type="component" value="Chromosome"/>
</dbReference>
<dbReference type="STRING" id="266117.Rxyl_2073"/>